<sequence length="60" mass="6660">MSAARFAGSYELTFALARRCREAIKGGLKERRAKVSPEAAESIGELRAPLCRSREVSKYN</sequence>
<dbReference type="EMBL" id="KI657822">
    <property type="protein sequence ID" value="ETN85049.1"/>
    <property type="molecule type" value="Genomic_DNA"/>
</dbReference>
<protein>
    <submittedName>
        <fullName evidence="1">Uncharacterized protein</fullName>
    </submittedName>
</protein>
<keyword evidence="2" id="KW-1185">Reference proteome</keyword>
<name>W2TTS1_NECAM</name>
<dbReference type="Proteomes" id="UP000053676">
    <property type="component" value="Unassembled WGS sequence"/>
</dbReference>
<proteinExistence type="predicted"/>
<accession>W2TTS1</accession>
<organism evidence="1 2">
    <name type="scientific">Necator americanus</name>
    <name type="common">Human hookworm</name>
    <dbReference type="NCBI Taxonomy" id="51031"/>
    <lineage>
        <taxon>Eukaryota</taxon>
        <taxon>Metazoa</taxon>
        <taxon>Ecdysozoa</taxon>
        <taxon>Nematoda</taxon>
        <taxon>Chromadorea</taxon>
        <taxon>Rhabditida</taxon>
        <taxon>Rhabditina</taxon>
        <taxon>Rhabditomorpha</taxon>
        <taxon>Strongyloidea</taxon>
        <taxon>Ancylostomatidae</taxon>
        <taxon>Bunostominae</taxon>
        <taxon>Necator</taxon>
    </lineage>
</organism>
<gene>
    <name evidence="1" type="ORF">NECAME_06596</name>
</gene>
<dbReference type="KEGG" id="nai:NECAME_06596"/>
<evidence type="ECO:0000313" key="1">
    <source>
        <dbReference type="EMBL" id="ETN85049.1"/>
    </source>
</evidence>
<reference evidence="2" key="1">
    <citation type="journal article" date="2014" name="Nat. Genet.">
        <title>Genome of the human hookworm Necator americanus.</title>
        <authorList>
            <person name="Tang Y.T."/>
            <person name="Gao X."/>
            <person name="Rosa B.A."/>
            <person name="Abubucker S."/>
            <person name="Hallsworth-Pepin K."/>
            <person name="Martin J."/>
            <person name="Tyagi R."/>
            <person name="Heizer E."/>
            <person name="Zhang X."/>
            <person name="Bhonagiri-Palsikar V."/>
            <person name="Minx P."/>
            <person name="Warren W.C."/>
            <person name="Wang Q."/>
            <person name="Zhan B."/>
            <person name="Hotez P.J."/>
            <person name="Sternberg P.W."/>
            <person name="Dougall A."/>
            <person name="Gaze S.T."/>
            <person name="Mulvenna J."/>
            <person name="Sotillo J."/>
            <person name="Ranganathan S."/>
            <person name="Rabelo E.M."/>
            <person name="Wilson R.K."/>
            <person name="Felgner P.L."/>
            <person name="Bethony J."/>
            <person name="Hawdon J.M."/>
            <person name="Gasser R.B."/>
            <person name="Loukas A."/>
            <person name="Mitreva M."/>
        </authorList>
    </citation>
    <scope>NUCLEOTIDE SEQUENCE [LARGE SCALE GENOMIC DNA]</scope>
</reference>
<dbReference type="AlphaFoldDB" id="W2TTS1"/>
<evidence type="ECO:0000313" key="2">
    <source>
        <dbReference type="Proteomes" id="UP000053676"/>
    </source>
</evidence>